<feature type="domain" description="HTH luxR-type" evidence="5">
    <location>
        <begin position="180"/>
        <end position="245"/>
    </location>
</feature>
<dbReference type="PRINTS" id="PR00038">
    <property type="entry name" value="HTHLUXR"/>
</dbReference>
<dbReference type="Proteomes" id="UP001566476">
    <property type="component" value="Unassembled WGS sequence"/>
</dbReference>
<dbReference type="InterPro" id="IPR011006">
    <property type="entry name" value="CheY-like_superfamily"/>
</dbReference>
<dbReference type="PANTHER" id="PTHR43214:SF37">
    <property type="entry name" value="TRANSCRIPTIONAL REGULATORY PROTEIN YDFI"/>
    <property type="match status" value="1"/>
</dbReference>
<dbReference type="PROSITE" id="PS50043">
    <property type="entry name" value="HTH_LUXR_2"/>
    <property type="match status" value="1"/>
</dbReference>
<dbReference type="SMART" id="SM00448">
    <property type="entry name" value="REC"/>
    <property type="match status" value="1"/>
</dbReference>
<dbReference type="PANTHER" id="PTHR43214">
    <property type="entry name" value="TWO-COMPONENT RESPONSE REGULATOR"/>
    <property type="match status" value="1"/>
</dbReference>
<protein>
    <submittedName>
        <fullName evidence="7">Response regulator</fullName>
    </submittedName>
</protein>
<keyword evidence="2" id="KW-0238">DNA-binding</keyword>
<dbReference type="PROSITE" id="PS00622">
    <property type="entry name" value="HTH_LUXR_1"/>
    <property type="match status" value="1"/>
</dbReference>
<dbReference type="SUPFAM" id="SSF52172">
    <property type="entry name" value="CheY-like"/>
    <property type="match status" value="1"/>
</dbReference>
<feature type="modified residue" description="4-aspartylphosphate" evidence="3">
    <location>
        <position position="84"/>
    </location>
</feature>
<dbReference type="RefSeq" id="WP_370720694.1">
    <property type="nucleotide sequence ID" value="NZ_JBGGTQ010000011.1"/>
</dbReference>
<dbReference type="InterPro" id="IPR058245">
    <property type="entry name" value="NreC/VraR/RcsB-like_REC"/>
</dbReference>
<dbReference type="InterPro" id="IPR039420">
    <property type="entry name" value="WalR-like"/>
</dbReference>
<evidence type="ECO:0000313" key="8">
    <source>
        <dbReference type="Proteomes" id="UP001566476"/>
    </source>
</evidence>
<name>A0ABV4IA22_9ACTN</name>
<evidence type="ECO:0000313" key="7">
    <source>
        <dbReference type="EMBL" id="MEZ0494469.1"/>
    </source>
</evidence>
<reference evidence="7 8" key="1">
    <citation type="submission" date="2024-07" db="EMBL/GenBank/DDBJ databases">
        <authorList>
            <person name="Thanompreechachai J."/>
            <person name="Duangmal K."/>
        </authorList>
    </citation>
    <scope>NUCLEOTIDE SEQUENCE [LARGE SCALE GENOMIC DNA]</scope>
    <source>
        <strain evidence="7 8">TBRC 1896</strain>
    </source>
</reference>
<feature type="domain" description="Response regulatory" evidence="6">
    <location>
        <begin position="33"/>
        <end position="149"/>
    </location>
</feature>
<evidence type="ECO:0000256" key="2">
    <source>
        <dbReference type="ARBA" id="ARBA00023125"/>
    </source>
</evidence>
<dbReference type="InterPro" id="IPR001789">
    <property type="entry name" value="Sig_transdc_resp-reg_receiver"/>
</dbReference>
<keyword evidence="8" id="KW-1185">Reference proteome</keyword>
<evidence type="ECO:0000256" key="4">
    <source>
        <dbReference type="SAM" id="MobiDB-lite"/>
    </source>
</evidence>
<accession>A0ABV4IA22</accession>
<dbReference type="InterPro" id="IPR000792">
    <property type="entry name" value="Tscrpt_reg_LuxR_C"/>
</dbReference>
<evidence type="ECO:0000259" key="5">
    <source>
        <dbReference type="PROSITE" id="PS50043"/>
    </source>
</evidence>
<dbReference type="InterPro" id="IPR016032">
    <property type="entry name" value="Sig_transdc_resp-reg_C-effctor"/>
</dbReference>
<dbReference type="CDD" id="cd17535">
    <property type="entry name" value="REC_NarL-like"/>
    <property type="match status" value="1"/>
</dbReference>
<dbReference type="PROSITE" id="PS50110">
    <property type="entry name" value="RESPONSE_REGULATORY"/>
    <property type="match status" value="1"/>
</dbReference>
<dbReference type="SMART" id="SM00421">
    <property type="entry name" value="HTH_LUXR"/>
    <property type="match status" value="1"/>
</dbReference>
<dbReference type="Pfam" id="PF00072">
    <property type="entry name" value="Response_reg"/>
    <property type="match status" value="1"/>
</dbReference>
<dbReference type="Pfam" id="PF00196">
    <property type="entry name" value="GerE"/>
    <property type="match status" value="1"/>
</dbReference>
<evidence type="ECO:0000256" key="3">
    <source>
        <dbReference type="PROSITE-ProRule" id="PRU00169"/>
    </source>
</evidence>
<evidence type="ECO:0000259" key="6">
    <source>
        <dbReference type="PROSITE" id="PS50110"/>
    </source>
</evidence>
<sequence length="250" mass="27215">MPSVPRSSSRDRTPPSGPAGARRGGDAVGEAIRIVVVDDHSLFRRGLQMVLSVEDDLEVVGEASDGAEALERVEELLPDVVLMDVWMPRRSGIDACAQIKAVAPSTKILMLTSSEEQDDLFGAVRAGANGYLLKDVPAEEVADAVRSVVTGQSLITPKMAGLLLGEFNAMRRRDEERNLGLPGTPRLSPRELEVLRLLARGLPNREIAGQLGISENTVKNHVRNLLEKLQLHSRMEAVVYAVREKIVELS</sequence>
<dbReference type="Gene3D" id="3.40.50.2300">
    <property type="match status" value="1"/>
</dbReference>
<evidence type="ECO:0000256" key="1">
    <source>
        <dbReference type="ARBA" id="ARBA00022553"/>
    </source>
</evidence>
<organism evidence="7 8">
    <name type="scientific">Kineococcus mangrovi</name>
    <dbReference type="NCBI Taxonomy" id="1660183"/>
    <lineage>
        <taxon>Bacteria</taxon>
        <taxon>Bacillati</taxon>
        <taxon>Actinomycetota</taxon>
        <taxon>Actinomycetes</taxon>
        <taxon>Kineosporiales</taxon>
        <taxon>Kineosporiaceae</taxon>
        <taxon>Kineococcus</taxon>
    </lineage>
</organism>
<dbReference type="CDD" id="cd06170">
    <property type="entry name" value="LuxR_C_like"/>
    <property type="match status" value="1"/>
</dbReference>
<keyword evidence="1 3" id="KW-0597">Phosphoprotein</keyword>
<dbReference type="SUPFAM" id="SSF46894">
    <property type="entry name" value="C-terminal effector domain of the bipartite response regulators"/>
    <property type="match status" value="1"/>
</dbReference>
<gene>
    <name evidence="7" type="ORF">AB2L28_19700</name>
</gene>
<feature type="region of interest" description="Disordered" evidence="4">
    <location>
        <begin position="1"/>
        <end position="25"/>
    </location>
</feature>
<comment type="caution">
    <text evidence="7">The sequence shown here is derived from an EMBL/GenBank/DDBJ whole genome shotgun (WGS) entry which is preliminary data.</text>
</comment>
<proteinExistence type="predicted"/>
<dbReference type="EMBL" id="JBGGTQ010000011">
    <property type="protein sequence ID" value="MEZ0494469.1"/>
    <property type="molecule type" value="Genomic_DNA"/>
</dbReference>